<reference evidence="1" key="1">
    <citation type="submission" date="2021-01" db="EMBL/GenBank/DDBJ databases">
        <authorList>
            <consortium name="Genoscope - CEA"/>
            <person name="William W."/>
        </authorList>
    </citation>
    <scope>NUCLEOTIDE SEQUENCE</scope>
</reference>
<keyword evidence="3" id="KW-1185">Reference proteome</keyword>
<evidence type="ECO:0000313" key="1">
    <source>
        <dbReference type="EMBL" id="CAD8209746.1"/>
    </source>
</evidence>
<dbReference type="AlphaFoldDB" id="A0A8S1Y5U2"/>
<evidence type="ECO:0000313" key="2">
    <source>
        <dbReference type="EMBL" id="CAD8213511.1"/>
    </source>
</evidence>
<accession>A0A8S1Y5U2</accession>
<dbReference type="EMBL" id="CAJJDO010000180">
    <property type="protein sequence ID" value="CAD8213511.1"/>
    <property type="molecule type" value="Genomic_DNA"/>
</dbReference>
<sequence length="89" mass="10825">MKNKHLQISEICMRPFKKLGLQTRTLTPNNFNEKLMSRKKYPLTEFLMNTSTRKIKVCQIHYDITQNIFTLLKEKRGKQYSMIEEQFYF</sequence>
<comment type="caution">
    <text evidence="1">The sequence shown here is derived from an EMBL/GenBank/DDBJ whole genome shotgun (WGS) entry which is preliminary data.</text>
</comment>
<dbReference type="EMBL" id="CAJJDO010000156">
    <property type="protein sequence ID" value="CAD8209746.1"/>
    <property type="molecule type" value="Genomic_DNA"/>
</dbReference>
<proteinExistence type="predicted"/>
<dbReference type="Proteomes" id="UP000689195">
    <property type="component" value="Unassembled WGS sequence"/>
</dbReference>
<protein>
    <submittedName>
        <fullName evidence="1">Uncharacterized protein</fullName>
    </submittedName>
</protein>
<gene>
    <name evidence="1" type="ORF">PPENT_87.1.T1560013</name>
    <name evidence="2" type="ORF">PPENT_87.1.T1800021</name>
</gene>
<organism evidence="1 3">
    <name type="scientific">Paramecium pentaurelia</name>
    <dbReference type="NCBI Taxonomy" id="43138"/>
    <lineage>
        <taxon>Eukaryota</taxon>
        <taxon>Sar</taxon>
        <taxon>Alveolata</taxon>
        <taxon>Ciliophora</taxon>
        <taxon>Intramacronucleata</taxon>
        <taxon>Oligohymenophorea</taxon>
        <taxon>Peniculida</taxon>
        <taxon>Parameciidae</taxon>
        <taxon>Paramecium</taxon>
    </lineage>
</organism>
<evidence type="ECO:0000313" key="3">
    <source>
        <dbReference type="Proteomes" id="UP000689195"/>
    </source>
</evidence>
<name>A0A8S1Y5U2_9CILI</name>